<proteinExistence type="predicted"/>
<organism evidence="2 3">
    <name type="scientific">Paractinoplanes rishiriensis</name>
    <dbReference type="NCBI Taxonomy" id="1050105"/>
    <lineage>
        <taxon>Bacteria</taxon>
        <taxon>Bacillati</taxon>
        <taxon>Actinomycetota</taxon>
        <taxon>Actinomycetes</taxon>
        <taxon>Micromonosporales</taxon>
        <taxon>Micromonosporaceae</taxon>
        <taxon>Paractinoplanes</taxon>
    </lineage>
</organism>
<sequence length="125" mass="14386">MLVTTPDVDHVFLGRPVPLRLFRDVAAHLRTLGEVRTGVTRTQVSFAAKRQFAWVWLPTRWTTNRPEDSIVISFALARRVEHPRVVEATEARPGRWTHHVIVQRAADLGPEVRQWLREAYEQASA</sequence>
<feature type="domain" description="DUF5655" evidence="1">
    <location>
        <begin position="9"/>
        <end position="122"/>
    </location>
</feature>
<evidence type="ECO:0000313" key="3">
    <source>
        <dbReference type="Proteomes" id="UP000636960"/>
    </source>
</evidence>
<keyword evidence="3" id="KW-1185">Reference proteome</keyword>
<dbReference type="Pfam" id="PF18899">
    <property type="entry name" value="DUF5655"/>
    <property type="match status" value="1"/>
</dbReference>
<name>A0A919JSG4_9ACTN</name>
<accession>A0A919JSG4</accession>
<dbReference type="RefSeq" id="WP_203780646.1">
    <property type="nucleotide sequence ID" value="NZ_BOMV01000012.1"/>
</dbReference>
<dbReference type="Proteomes" id="UP000636960">
    <property type="component" value="Unassembled WGS sequence"/>
</dbReference>
<reference evidence="2" key="1">
    <citation type="submission" date="2021-01" db="EMBL/GenBank/DDBJ databases">
        <title>Whole genome shotgun sequence of Actinoplanes rishiriensis NBRC 108556.</title>
        <authorList>
            <person name="Komaki H."/>
            <person name="Tamura T."/>
        </authorList>
    </citation>
    <scope>NUCLEOTIDE SEQUENCE</scope>
    <source>
        <strain evidence="2">NBRC 108556</strain>
    </source>
</reference>
<evidence type="ECO:0000259" key="1">
    <source>
        <dbReference type="Pfam" id="PF18899"/>
    </source>
</evidence>
<comment type="caution">
    <text evidence="2">The sequence shown here is derived from an EMBL/GenBank/DDBJ whole genome shotgun (WGS) entry which is preliminary data.</text>
</comment>
<gene>
    <name evidence="2" type="ORF">Ari01nite_18010</name>
</gene>
<evidence type="ECO:0000313" key="2">
    <source>
        <dbReference type="EMBL" id="GIE94336.1"/>
    </source>
</evidence>
<dbReference type="AlphaFoldDB" id="A0A919JSG4"/>
<dbReference type="EMBL" id="BOMV01000012">
    <property type="protein sequence ID" value="GIE94336.1"/>
    <property type="molecule type" value="Genomic_DNA"/>
</dbReference>
<protein>
    <recommendedName>
        <fullName evidence="1">DUF5655 domain-containing protein</fullName>
    </recommendedName>
</protein>
<dbReference type="InterPro" id="IPR043714">
    <property type="entry name" value="DUF5655"/>
</dbReference>